<dbReference type="Pfam" id="PF00627">
    <property type="entry name" value="UBA"/>
    <property type="match status" value="2"/>
</dbReference>
<dbReference type="SMART" id="SM00290">
    <property type="entry name" value="ZnF_UBP"/>
    <property type="match status" value="1"/>
</dbReference>
<dbReference type="AlphaFoldDB" id="A0A7D9H0W1"/>
<feature type="binding site" evidence="14">
    <location>
        <position position="176"/>
    </location>
    <ligand>
        <name>Zn(2+)</name>
        <dbReference type="ChEBI" id="CHEBI:29105"/>
    </ligand>
</feature>
<dbReference type="CDD" id="cd14298">
    <property type="entry name" value="UBA2_scUBP14_like"/>
    <property type="match status" value="1"/>
</dbReference>
<dbReference type="PROSITE" id="PS50235">
    <property type="entry name" value="USP_3"/>
    <property type="match status" value="1"/>
</dbReference>
<feature type="domain" description="UBA" evidence="18">
    <location>
        <begin position="583"/>
        <end position="624"/>
    </location>
</feature>
<evidence type="ECO:0000256" key="14">
    <source>
        <dbReference type="PIRSR" id="PIRSR016308-3"/>
    </source>
</evidence>
<dbReference type="Pfam" id="PF00443">
    <property type="entry name" value="UCH"/>
    <property type="match status" value="1"/>
</dbReference>
<dbReference type="SUPFAM" id="SSF54001">
    <property type="entry name" value="Cysteine proteinases"/>
    <property type="match status" value="1"/>
</dbReference>
<feature type="compositionally biased region" description="Acidic residues" evidence="17">
    <location>
        <begin position="566"/>
        <end position="580"/>
    </location>
</feature>
<feature type="binding site" evidence="14">
    <location>
        <position position="196"/>
    </location>
    <ligand>
        <name>Zn(2+)</name>
        <dbReference type="ChEBI" id="CHEBI:29105"/>
    </ligand>
</feature>
<evidence type="ECO:0000259" key="18">
    <source>
        <dbReference type="PROSITE" id="PS50030"/>
    </source>
</evidence>
<dbReference type="SMART" id="SM00165">
    <property type="entry name" value="UBA"/>
    <property type="match status" value="2"/>
</dbReference>
<evidence type="ECO:0000313" key="21">
    <source>
        <dbReference type="EMBL" id="VUG19023.1"/>
    </source>
</evidence>
<name>A0A7D9H0W1_DEKBR</name>
<dbReference type="Gene3D" id="1.10.8.10">
    <property type="entry name" value="DNA helicase RuvA subunit, C-terminal domain"/>
    <property type="match status" value="2"/>
</dbReference>
<dbReference type="GO" id="GO:0016579">
    <property type="term" value="P:protein deubiquitination"/>
    <property type="evidence" value="ECO:0007669"/>
    <property type="project" value="InterPro"/>
</dbReference>
<dbReference type="InterPro" id="IPR038765">
    <property type="entry name" value="Papain-like_cys_pep_sf"/>
</dbReference>
<feature type="binding site" evidence="13">
    <location>
        <position position="186"/>
    </location>
    <ligand>
        <name>substrate</name>
    </ligand>
</feature>
<comment type="catalytic activity">
    <reaction evidence="1 11 16">
        <text>Thiol-dependent hydrolysis of ester, thioester, amide, peptide and isopeptide bonds formed by the C-terminal Gly of ubiquitin (a 76-residue protein attached to proteins as an intracellular targeting signal).</text>
        <dbReference type="EC" id="3.4.19.12"/>
    </reaction>
</comment>
<dbReference type="InterPro" id="IPR009060">
    <property type="entry name" value="UBA-like_sf"/>
</dbReference>
<dbReference type="PROSITE" id="PS50030">
    <property type="entry name" value="UBA"/>
    <property type="match status" value="2"/>
</dbReference>
<feature type="binding site" evidence="13">
    <location>
        <position position="239"/>
    </location>
    <ligand>
        <name>substrate</name>
    </ligand>
</feature>
<feature type="domain" description="UBA" evidence="18">
    <location>
        <begin position="646"/>
        <end position="686"/>
    </location>
</feature>
<keyword evidence="8 11" id="KW-0378">Hydrolase</keyword>
<gene>
    <name evidence="21" type="primary">UBP14</name>
    <name evidence="21" type="ORF">DEBR0S4_08548G</name>
</gene>
<dbReference type="Pfam" id="PF02148">
    <property type="entry name" value="zf-UBP"/>
    <property type="match status" value="1"/>
</dbReference>
<feature type="binding site" evidence="13">
    <location>
        <position position="242"/>
    </location>
    <ligand>
        <name>substrate</name>
    </ligand>
</feature>
<sequence length="785" mass="88148">MDSLVKAASSSKISLPTLSDHVYKDDCMFSFDTPFDEGGIDICMTCFQALSRGKYNYTKRHSRLFKHDLFLNYRKTPKAIKPDEQPQKMLKLEIKEKTEDELFDLETAIYDASTNSSYDYPNNNLPTMIQLVADGILKATSSDKQQQIKAWRQEVKVCRHSKNISQSKNNGSLTACTDCGLEENLWLCLECGHIGCGRKQFGGVPGNSHAVSHNKEFPDHHVAVKLGSLSLNSADCYCYTCDDDVKVPNLSSLLKFYGIDIAHHEKTEKNLTELQIEQNVKWDFKMDGSNGEALNPVFGKGLTGFKNLGNSCYLASVLQVLFSIPEFAKAYYDSTDGVPESLLSRSSDPADDLEIQMYKLGDGLLSGRYSVPDKFTTEVVKYQRGIRPSGFKHLVGKGDPQFSTMQQQDAFEFWSYLVDQLEKADVRGLLDYSPVDVFKFVLETKIRCTKCGGVRLKKELDESMCLPVEEVDTRNRKLGKSDKVLLEQCFDEWRKGSQFEYQCPACKSRQMATSTQGFKTFPKYLVVNPQRIKLVNWVPVKLSVAIKFGEHLSLSQYRSDGKLDDERELPDDDKDKDDSGEITFNPDFLTALMGMGFTENRCKKALYNTANTSAEAAANWLFEHMDDPHIDDPFHLETSASAKQPSVSQQDIDSITSMGFAAQLAKKALILNNSNVEQAVNWIFANPDDDGKLPEPAQPRKTSEQQLEDLLAQPDMGGEYSLMGVICHKGTSIHSGHYVAFIKKHVDGHAAWVLFNDEKVVAVDESVLSEVEVSGYIYLYEKVAS</sequence>
<dbReference type="InterPro" id="IPR041432">
    <property type="entry name" value="UBP13_Znf-UBP_var"/>
</dbReference>
<evidence type="ECO:0000256" key="13">
    <source>
        <dbReference type="PIRSR" id="PIRSR016308-2"/>
    </source>
</evidence>
<evidence type="ECO:0000313" key="22">
    <source>
        <dbReference type="Proteomes" id="UP000478008"/>
    </source>
</evidence>
<reference evidence="21 22" key="1">
    <citation type="submission" date="2019-07" db="EMBL/GenBank/DDBJ databases">
        <authorList>
            <person name="Friedrich A."/>
            <person name="Schacherer J."/>
        </authorList>
    </citation>
    <scope>NUCLEOTIDE SEQUENCE [LARGE SCALE GENOMIC DNA]</scope>
</reference>
<evidence type="ECO:0000256" key="4">
    <source>
        <dbReference type="ARBA" id="ARBA00022723"/>
    </source>
</evidence>
<dbReference type="SUPFAM" id="SSF46934">
    <property type="entry name" value="UBA-like"/>
    <property type="match status" value="1"/>
</dbReference>
<proteinExistence type="inferred from homology"/>
<evidence type="ECO:0000256" key="11">
    <source>
        <dbReference type="PIRNR" id="PIRNR016308"/>
    </source>
</evidence>
<dbReference type="FunFam" id="1.10.8.10:FF:000086">
    <property type="entry name" value="Ubiquitin carboxyl-terminal hydrolase"/>
    <property type="match status" value="1"/>
</dbReference>
<dbReference type="InterPro" id="IPR001607">
    <property type="entry name" value="Znf_UBP"/>
</dbReference>
<accession>A0A7D9H0W1</accession>
<dbReference type="Proteomes" id="UP000478008">
    <property type="component" value="Unassembled WGS sequence"/>
</dbReference>
<dbReference type="Gene3D" id="3.90.70.10">
    <property type="entry name" value="Cysteine proteinases"/>
    <property type="match status" value="1"/>
</dbReference>
<evidence type="ECO:0000256" key="10">
    <source>
        <dbReference type="ARBA" id="ARBA00022833"/>
    </source>
</evidence>
<dbReference type="PANTHER" id="PTHR24006">
    <property type="entry name" value="UBIQUITIN CARBOXYL-TERMINAL HYDROLASE"/>
    <property type="match status" value="1"/>
</dbReference>
<dbReference type="CDD" id="cd02658">
    <property type="entry name" value="Peptidase_C19B"/>
    <property type="match status" value="1"/>
</dbReference>
<dbReference type="InterPro" id="IPR013083">
    <property type="entry name" value="Znf_RING/FYVE/PHD"/>
</dbReference>
<evidence type="ECO:0000259" key="19">
    <source>
        <dbReference type="PROSITE" id="PS50235"/>
    </source>
</evidence>
<dbReference type="InterPro" id="IPR016652">
    <property type="entry name" value="Ubiquitinyl_hydrolase"/>
</dbReference>
<dbReference type="PROSITE" id="PS50271">
    <property type="entry name" value="ZF_UBP"/>
    <property type="match status" value="1"/>
</dbReference>
<dbReference type="InterPro" id="IPR033864">
    <property type="entry name" value="UBA2_scUBP14-like"/>
</dbReference>
<organism evidence="21 22">
    <name type="scientific">Dekkera bruxellensis</name>
    <name type="common">Brettanomyces custersii</name>
    <dbReference type="NCBI Taxonomy" id="5007"/>
    <lineage>
        <taxon>Eukaryota</taxon>
        <taxon>Fungi</taxon>
        <taxon>Dikarya</taxon>
        <taxon>Ascomycota</taxon>
        <taxon>Saccharomycotina</taxon>
        <taxon>Pichiomycetes</taxon>
        <taxon>Pichiales</taxon>
        <taxon>Pichiaceae</taxon>
        <taxon>Brettanomyces</taxon>
    </lineage>
</organism>
<dbReference type="SUPFAM" id="SSF57850">
    <property type="entry name" value="RING/U-box"/>
    <property type="match status" value="1"/>
</dbReference>
<evidence type="ECO:0000256" key="12">
    <source>
        <dbReference type="PIRSR" id="PIRSR016308-1"/>
    </source>
</evidence>
<dbReference type="PROSITE" id="PS00973">
    <property type="entry name" value="USP_2"/>
    <property type="match status" value="1"/>
</dbReference>
<evidence type="ECO:0000256" key="16">
    <source>
        <dbReference type="RuleBase" id="RU366025"/>
    </source>
</evidence>
<protein>
    <recommendedName>
        <fullName evidence="11 16">Ubiquitin carboxyl-terminal hydrolase</fullName>
        <ecNumber evidence="11 16">3.4.19.12</ecNumber>
    </recommendedName>
</protein>
<dbReference type="Gene3D" id="3.30.40.10">
    <property type="entry name" value="Zinc/RING finger domain, C3HC4 (zinc finger)"/>
    <property type="match status" value="2"/>
</dbReference>
<feature type="binding site" evidence="13">
    <location>
        <begin position="198"/>
        <end position="201"/>
    </location>
    <ligand>
        <name>substrate</name>
    </ligand>
</feature>
<evidence type="ECO:0000256" key="2">
    <source>
        <dbReference type="ARBA" id="ARBA00009085"/>
    </source>
</evidence>
<evidence type="ECO:0000256" key="8">
    <source>
        <dbReference type="ARBA" id="ARBA00022801"/>
    </source>
</evidence>
<keyword evidence="9 11" id="KW-0788">Thiol protease</keyword>
<comment type="similarity">
    <text evidence="2 11 16">Belongs to the peptidase C19 family.</text>
</comment>
<feature type="active site" description="Proton acceptor" evidence="12">
    <location>
        <position position="737"/>
    </location>
</feature>
<keyword evidence="22" id="KW-1185">Reference proteome</keyword>
<dbReference type="GO" id="GO:0004843">
    <property type="term" value="F:cysteine-type deubiquitinase activity"/>
    <property type="evidence" value="ECO:0007669"/>
    <property type="project" value="UniProtKB-UniRule"/>
</dbReference>
<evidence type="ECO:0000259" key="20">
    <source>
        <dbReference type="PROSITE" id="PS50271"/>
    </source>
</evidence>
<keyword evidence="6 15" id="KW-0863">Zinc-finger</keyword>
<keyword evidence="5" id="KW-0677">Repeat</keyword>
<dbReference type="InterPro" id="IPR018200">
    <property type="entry name" value="USP_CS"/>
</dbReference>
<evidence type="ECO:0000256" key="15">
    <source>
        <dbReference type="PROSITE-ProRule" id="PRU00502"/>
    </source>
</evidence>
<feature type="binding site" evidence="14">
    <location>
        <position position="179"/>
    </location>
    <ligand>
        <name>Zn(2+)</name>
        <dbReference type="ChEBI" id="CHEBI:29105"/>
    </ligand>
</feature>
<feature type="domain" description="UBP-type" evidence="20">
    <location>
        <begin position="156"/>
        <end position="261"/>
    </location>
</feature>
<feature type="domain" description="USP" evidence="19">
    <location>
        <begin position="303"/>
        <end position="783"/>
    </location>
</feature>
<evidence type="ECO:0000256" key="5">
    <source>
        <dbReference type="ARBA" id="ARBA00022737"/>
    </source>
</evidence>
<keyword evidence="4 11" id="KW-0479">Metal-binding</keyword>
<dbReference type="Pfam" id="PF17807">
    <property type="entry name" value="zf-UBP_var"/>
    <property type="match status" value="1"/>
</dbReference>
<feature type="binding site" evidence="13">
    <location>
        <position position="237"/>
    </location>
    <ligand>
        <name>substrate</name>
    </ligand>
</feature>
<dbReference type="EC" id="3.4.19.12" evidence="11 16"/>
<dbReference type="PIRSF" id="PIRSF016308">
    <property type="entry name" value="UBP"/>
    <property type="match status" value="1"/>
</dbReference>
<dbReference type="GO" id="GO:0006508">
    <property type="term" value="P:proteolysis"/>
    <property type="evidence" value="ECO:0007669"/>
    <property type="project" value="UniProtKB-KW"/>
</dbReference>
<keyword evidence="10 11" id="KW-0862">Zinc</keyword>
<keyword evidence="7 11" id="KW-0833">Ubl conjugation pathway</keyword>
<dbReference type="GO" id="GO:0008270">
    <property type="term" value="F:zinc ion binding"/>
    <property type="evidence" value="ECO:0007669"/>
    <property type="project" value="UniProtKB-UniRule"/>
</dbReference>
<dbReference type="InterPro" id="IPR001394">
    <property type="entry name" value="Peptidase_C19_UCH"/>
</dbReference>
<dbReference type="GO" id="GO:0005829">
    <property type="term" value="C:cytosol"/>
    <property type="evidence" value="ECO:0007669"/>
    <property type="project" value="TreeGrafter"/>
</dbReference>
<evidence type="ECO:0000256" key="17">
    <source>
        <dbReference type="SAM" id="MobiDB-lite"/>
    </source>
</evidence>
<evidence type="ECO:0000256" key="6">
    <source>
        <dbReference type="ARBA" id="ARBA00022771"/>
    </source>
</evidence>
<dbReference type="InterPro" id="IPR015940">
    <property type="entry name" value="UBA"/>
</dbReference>
<dbReference type="InterPro" id="IPR028889">
    <property type="entry name" value="USP"/>
</dbReference>
<dbReference type="CDD" id="cd14385">
    <property type="entry name" value="UBA1_spUBP14_like"/>
    <property type="match status" value="1"/>
</dbReference>
<feature type="active site" description="Nucleophile" evidence="12">
    <location>
        <position position="312"/>
    </location>
</feature>
<evidence type="ECO:0000256" key="7">
    <source>
        <dbReference type="ARBA" id="ARBA00022786"/>
    </source>
</evidence>
<keyword evidence="3 11" id="KW-0645">Protease</keyword>
<dbReference type="EMBL" id="CABFWN010000004">
    <property type="protein sequence ID" value="VUG19023.1"/>
    <property type="molecule type" value="Genomic_DNA"/>
</dbReference>
<evidence type="ECO:0000256" key="3">
    <source>
        <dbReference type="ARBA" id="ARBA00022670"/>
    </source>
</evidence>
<dbReference type="InterPro" id="IPR050164">
    <property type="entry name" value="Peptidase_C19"/>
</dbReference>
<dbReference type="PROSITE" id="PS00972">
    <property type="entry name" value="USP_1"/>
    <property type="match status" value="1"/>
</dbReference>
<evidence type="ECO:0000256" key="9">
    <source>
        <dbReference type="ARBA" id="ARBA00022807"/>
    </source>
</evidence>
<dbReference type="GO" id="GO:0005634">
    <property type="term" value="C:nucleus"/>
    <property type="evidence" value="ECO:0007669"/>
    <property type="project" value="TreeGrafter"/>
</dbReference>
<feature type="region of interest" description="Disordered" evidence="17">
    <location>
        <begin position="559"/>
        <end position="582"/>
    </location>
</feature>
<dbReference type="PANTHER" id="PTHR24006:SF664">
    <property type="entry name" value="UBIQUITIN CARBOXYL-TERMINAL HYDROLASE"/>
    <property type="match status" value="1"/>
</dbReference>
<feature type="binding site" evidence="14">
    <location>
        <position position="209"/>
    </location>
    <ligand>
        <name>Zn(2+)</name>
        <dbReference type="ChEBI" id="CHEBI:29105"/>
    </ligand>
</feature>
<evidence type="ECO:0000256" key="1">
    <source>
        <dbReference type="ARBA" id="ARBA00000707"/>
    </source>
</evidence>